<dbReference type="Proteomes" id="UP000286576">
    <property type="component" value="Unassembled WGS sequence"/>
</dbReference>
<dbReference type="InterPro" id="IPR000073">
    <property type="entry name" value="AB_hydrolase_1"/>
</dbReference>
<gene>
    <name evidence="2" type="ORF">D2V07_09440</name>
</gene>
<dbReference type="Gene3D" id="3.40.50.1820">
    <property type="entry name" value="alpha/beta hydrolase"/>
    <property type="match status" value="1"/>
</dbReference>
<dbReference type="AlphaFoldDB" id="A0A418NU65"/>
<feature type="domain" description="AB hydrolase-1" evidence="1">
    <location>
        <begin position="26"/>
        <end position="259"/>
    </location>
</feature>
<dbReference type="PRINTS" id="PR00111">
    <property type="entry name" value="ABHYDROLASE"/>
</dbReference>
<organism evidence="2 3">
    <name type="scientific">Aurantiacibacter zhengii</name>
    <dbReference type="NCBI Taxonomy" id="2307003"/>
    <lineage>
        <taxon>Bacteria</taxon>
        <taxon>Pseudomonadati</taxon>
        <taxon>Pseudomonadota</taxon>
        <taxon>Alphaproteobacteria</taxon>
        <taxon>Sphingomonadales</taxon>
        <taxon>Erythrobacteraceae</taxon>
        <taxon>Aurantiacibacter</taxon>
    </lineage>
</organism>
<evidence type="ECO:0000313" key="2">
    <source>
        <dbReference type="EMBL" id="RIV86951.1"/>
    </source>
</evidence>
<dbReference type="InterPro" id="IPR029058">
    <property type="entry name" value="AB_hydrolase_fold"/>
</dbReference>
<keyword evidence="3" id="KW-1185">Reference proteome</keyword>
<evidence type="ECO:0000313" key="3">
    <source>
        <dbReference type="Proteomes" id="UP000286576"/>
    </source>
</evidence>
<dbReference type="OrthoDB" id="8680283at2"/>
<dbReference type="SUPFAM" id="SSF53474">
    <property type="entry name" value="alpha/beta-Hydrolases"/>
    <property type="match status" value="1"/>
</dbReference>
<evidence type="ECO:0000259" key="1">
    <source>
        <dbReference type="Pfam" id="PF00561"/>
    </source>
</evidence>
<dbReference type="Pfam" id="PF00561">
    <property type="entry name" value="Abhydrolase_1"/>
    <property type="match status" value="1"/>
</dbReference>
<dbReference type="PRINTS" id="PR00412">
    <property type="entry name" value="EPOXHYDRLASE"/>
</dbReference>
<reference evidence="2 3" key="1">
    <citation type="submission" date="2018-08" db="EMBL/GenBank/DDBJ databases">
        <title>Erythrobacter zhengii sp.nov., a bacterium isolated from deep-sea sediment.</title>
        <authorList>
            <person name="Fang C."/>
            <person name="Wu Y.-H."/>
            <person name="Sun C."/>
            <person name="Wang H."/>
            <person name="Cheng H."/>
            <person name="Meng F.-X."/>
            <person name="Wang C.-S."/>
            <person name="Xu X.-W."/>
        </authorList>
    </citation>
    <scope>NUCLEOTIDE SEQUENCE [LARGE SCALE GENOMIC DNA]</scope>
    <source>
        <strain evidence="2 3">V18</strain>
    </source>
</reference>
<dbReference type="PANTHER" id="PTHR46438">
    <property type="entry name" value="ALPHA/BETA-HYDROLASES SUPERFAMILY PROTEIN"/>
    <property type="match status" value="1"/>
</dbReference>
<dbReference type="RefSeq" id="WP_119586766.1">
    <property type="nucleotide sequence ID" value="NZ_CAWODQ010000022.1"/>
</dbReference>
<dbReference type="PANTHER" id="PTHR46438:SF11">
    <property type="entry name" value="LIPASE-RELATED"/>
    <property type="match status" value="1"/>
</dbReference>
<comment type="caution">
    <text evidence="2">The sequence shown here is derived from an EMBL/GenBank/DDBJ whole genome shotgun (WGS) entry which is preliminary data.</text>
</comment>
<protein>
    <submittedName>
        <fullName evidence="2">Alpha/beta hydrolase</fullName>
    </submittedName>
</protein>
<accession>A0A418NU65</accession>
<sequence length="275" mass="29919">MTIQQGNFLENNGIRTHYHDEGSGIPLVLLHGSGPGVSAWENWGNVIPHLAENHRVIAVDMAGFGLTDCESELTLNMKVWVSQLLGFLEALNVGPSVLVGNSFGGALSLAATLRQPEAVLSLVLMGTPAGQFEQTSALSEGAAFEPSLEGMRAILERFPYDTSIVTESMVRERYEMSLRHSGRTALRALMPQSNEEGPRLVRGMPADKLATIDKPALLLHGREDSVIPMEVAVSAARNLPNSELHIFGECGHWVQLERPKAFVGLISEFLSRHGF</sequence>
<keyword evidence="2" id="KW-0378">Hydrolase</keyword>
<dbReference type="InterPro" id="IPR000639">
    <property type="entry name" value="Epox_hydrolase-like"/>
</dbReference>
<dbReference type="EMBL" id="QXFL01000003">
    <property type="protein sequence ID" value="RIV86951.1"/>
    <property type="molecule type" value="Genomic_DNA"/>
</dbReference>
<proteinExistence type="predicted"/>
<name>A0A418NU65_9SPHN</name>
<dbReference type="GO" id="GO:0016787">
    <property type="term" value="F:hydrolase activity"/>
    <property type="evidence" value="ECO:0007669"/>
    <property type="project" value="UniProtKB-KW"/>
</dbReference>